<evidence type="ECO:0000256" key="1">
    <source>
        <dbReference type="SAM" id="MobiDB-lite"/>
    </source>
</evidence>
<proteinExistence type="predicted"/>
<accession>A0A834SGN9</accession>
<evidence type="ECO:0000313" key="2">
    <source>
        <dbReference type="EMBL" id="KAF7800537.1"/>
    </source>
</evidence>
<feature type="compositionally biased region" description="Basic and acidic residues" evidence="1">
    <location>
        <begin position="52"/>
        <end position="61"/>
    </location>
</feature>
<protein>
    <submittedName>
        <fullName evidence="2">Cell division protein FtsZ-like protein 2-2, chloroplastic-like</fullName>
    </submittedName>
</protein>
<feature type="compositionally biased region" description="Polar residues" evidence="1">
    <location>
        <begin position="37"/>
        <end position="48"/>
    </location>
</feature>
<dbReference type="EMBL" id="JAAIUW010000344">
    <property type="protein sequence ID" value="KAF7800537.1"/>
    <property type="molecule type" value="Genomic_DNA"/>
</dbReference>
<dbReference type="Proteomes" id="UP000634136">
    <property type="component" value="Unassembled WGS sequence"/>
</dbReference>
<keyword evidence="2" id="KW-0132">Cell division</keyword>
<organism evidence="2 3">
    <name type="scientific">Senna tora</name>
    <dbReference type="NCBI Taxonomy" id="362788"/>
    <lineage>
        <taxon>Eukaryota</taxon>
        <taxon>Viridiplantae</taxon>
        <taxon>Streptophyta</taxon>
        <taxon>Embryophyta</taxon>
        <taxon>Tracheophyta</taxon>
        <taxon>Spermatophyta</taxon>
        <taxon>Magnoliopsida</taxon>
        <taxon>eudicotyledons</taxon>
        <taxon>Gunneridae</taxon>
        <taxon>Pentapetalae</taxon>
        <taxon>rosids</taxon>
        <taxon>fabids</taxon>
        <taxon>Fabales</taxon>
        <taxon>Fabaceae</taxon>
        <taxon>Caesalpinioideae</taxon>
        <taxon>Cassia clade</taxon>
        <taxon>Senna</taxon>
    </lineage>
</organism>
<dbReference type="AlphaFoldDB" id="A0A834SGN9"/>
<dbReference type="OrthoDB" id="1530792at2759"/>
<keyword evidence="2" id="KW-0131">Cell cycle</keyword>
<evidence type="ECO:0000313" key="3">
    <source>
        <dbReference type="Proteomes" id="UP000634136"/>
    </source>
</evidence>
<gene>
    <name evidence="2" type="ORF">G2W53_045044</name>
</gene>
<keyword evidence="3" id="KW-1185">Reference proteome</keyword>
<reference evidence="2" key="1">
    <citation type="submission" date="2020-09" db="EMBL/GenBank/DDBJ databases">
        <title>Genome-Enabled Discovery of Anthraquinone Biosynthesis in Senna tora.</title>
        <authorList>
            <person name="Kang S.-H."/>
            <person name="Pandey R.P."/>
            <person name="Lee C.-M."/>
            <person name="Sim J.-S."/>
            <person name="Jeong J.-T."/>
            <person name="Choi B.-S."/>
            <person name="Jung M."/>
            <person name="Ginzburg D."/>
            <person name="Zhao K."/>
            <person name="Won S.Y."/>
            <person name="Oh T.-J."/>
            <person name="Yu Y."/>
            <person name="Kim N.-H."/>
            <person name="Lee O.R."/>
            <person name="Lee T.-H."/>
            <person name="Bashyal P."/>
            <person name="Kim T.-S."/>
            <person name="Lee W.-H."/>
            <person name="Kawkins C."/>
            <person name="Kim C.-K."/>
            <person name="Kim J.S."/>
            <person name="Ahn B.O."/>
            <person name="Rhee S.Y."/>
            <person name="Sohng J.K."/>
        </authorList>
    </citation>
    <scope>NUCLEOTIDE SEQUENCE</scope>
    <source>
        <tissue evidence="2">Leaf</tissue>
    </source>
</reference>
<comment type="caution">
    <text evidence="2">The sequence shown here is derived from an EMBL/GenBank/DDBJ whole genome shotgun (WGS) entry which is preliminary data.</text>
</comment>
<name>A0A834SGN9_9FABA</name>
<sequence>MQEHNGGTTAREHEETTLITTGFKRQEESEGRPLWASQLTQGDISTGINRRPSCESRRGQDCKNTTTV</sequence>
<dbReference type="GO" id="GO:0051301">
    <property type="term" value="P:cell division"/>
    <property type="evidence" value="ECO:0007669"/>
    <property type="project" value="UniProtKB-KW"/>
</dbReference>
<feature type="region of interest" description="Disordered" evidence="1">
    <location>
        <begin position="1"/>
        <end position="68"/>
    </location>
</feature>